<dbReference type="InterPro" id="IPR002018">
    <property type="entry name" value="CarbesteraseB"/>
</dbReference>
<name>A0A8J2KE81_9HEXA</name>
<evidence type="ECO:0000313" key="7">
    <source>
        <dbReference type="Proteomes" id="UP000708208"/>
    </source>
</evidence>
<dbReference type="Proteomes" id="UP000708208">
    <property type="component" value="Unassembled WGS sequence"/>
</dbReference>
<evidence type="ECO:0000313" key="6">
    <source>
        <dbReference type="EMBL" id="CAG7816166.1"/>
    </source>
</evidence>
<dbReference type="OrthoDB" id="19653at2759"/>
<comment type="similarity">
    <text evidence="1">Belongs to the type-B carboxylesterase/lipase family.</text>
</comment>
<comment type="caution">
    <text evidence="6">The sequence shown here is derived from an EMBL/GenBank/DDBJ whole genome shotgun (WGS) entry which is preliminary data.</text>
</comment>
<keyword evidence="3" id="KW-0378">Hydrolase</keyword>
<gene>
    <name evidence="6" type="ORF">AFUS01_LOCUS26797</name>
</gene>
<organism evidence="6 7">
    <name type="scientific">Allacma fusca</name>
    <dbReference type="NCBI Taxonomy" id="39272"/>
    <lineage>
        <taxon>Eukaryota</taxon>
        <taxon>Metazoa</taxon>
        <taxon>Ecdysozoa</taxon>
        <taxon>Arthropoda</taxon>
        <taxon>Hexapoda</taxon>
        <taxon>Collembola</taxon>
        <taxon>Symphypleona</taxon>
        <taxon>Sminthuridae</taxon>
        <taxon>Allacma</taxon>
    </lineage>
</organism>
<proteinExistence type="inferred from homology"/>
<evidence type="ECO:0000256" key="1">
    <source>
        <dbReference type="ARBA" id="ARBA00005964"/>
    </source>
</evidence>
<evidence type="ECO:0000256" key="4">
    <source>
        <dbReference type="ARBA" id="ARBA00023180"/>
    </source>
</evidence>
<keyword evidence="4" id="KW-0325">Glycoprotein</keyword>
<dbReference type="EMBL" id="CAJVCH010362793">
    <property type="protein sequence ID" value="CAG7816166.1"/>
    <property type="molecule type" value="Genomic_DNA"/>
</dbReference>
<feature type="non-terminal residue" evidence="6">
    <location>
        <position position="1"/>
    </location>
</feature>
<evidence type="ECO:0000259" key="5">
    <source>
        <dbReference type="Pfam" id="PF00135"/>
    </source>
</evidence>
<sequence length="181" mass="19392">MQTIVTSGKDLHPVIVFFGDDNFQTSGQPDSVGADYFMDEDMILITVNYRLGAFGFLTLGDEEILPGNLALKDQVQALRWIQSNVHVFGGDRMRVTLFGSGTGSIAVSMHLLSPMSAGLFSNGISSSGTFSCPNAIILEPSITAQKLAKLLNCSGNTSLELAKCLDEKNTTEILIAQGKLT</sequence>
<dbReference type="PANTHER" id="PTHR43142:SF1">
    <property type="entry name" value="CARBOXYLIC ESTER HYDROLASE"/>
    <property type="match status" value="1"/>
</dbReference>
<evidence type="ECO:0000256" key="2">
    <source>
        <dbReference type="ARBA" id="ARBA00022487"/>
    </source>
</evidence>
<accession>A0A8J2KE81</accession>
<reference evidence="6" key="1">
    <citation type="submission" date="2021-06" db="EMBL/GenBank/DDBJ databases">
        <authorList>
            <person name="Hodson N. C."/>
            <person name="Mongue J. A."/>
            <person name="Jaron S. K."/>
        </authorList>
    </citation>
    <scope>NUCLEOTIDE SEQUENCE</scope>
</reference>
<feature type="domain" description="Carboxylesterase type B" evidence="5">
    <location>
        <begin position="9"/>
        <end position="178"/>
    </location>
</feature>
<keyword evidence="7" id="KW-1185">Reference proteome</keyword>
<dbReference type="PANTHER" id="PTHR43142">
    <property type="entry name" value="CARBOXYLIC ESTER HYDROLASE"/>
    <property type="match status" value="1"/>
</dbReference>
<evidence type="ECO:0000256" key="3">
    <source>
        <dbReference type="ARBA" id="ARBA00022801"/>
    </source>
</evidence>
<dbReference type="Pfam" id="PF00135">
    <property type="entry name" value="COesterase"/>
    <property type="match status" value="1"/>
</dbReference>
<dbReference type="AlphaFoldDB" id="A0A8J2KE81"/>
<keyword evidence="2" id="KW-0719">Serine esterase</keyword>
<protein>
    <recommendedName>
        <fullName evidence="5">Carboxylesterase type B domain-containing protein</fullName>
    </recommendedName>
</protein>
<dbReference type="GO" id="GO:0052689">
    <property type="term" value="F:carboxylic ester hydrolase activity"/>
    <property type="evidence" value="ECO:0007669"/>
    <property type="project" value="UniProtKB-KW"/>
</dbReference>